<keyword evidence="2" id="KW-1185">Reference proteome</keyword>
<sequence>MARASSEFELAWGSMGNSEDATGWRTIAVTPSRSCKLAAGRRFPGKEEALLVGFSNVSIPAAEKLPDGGGFNVERVDPFGDGATWLALSRKSSGNADLFLTMVCDVAGALDEEMASSGPLQVRRFLGRVRAWQEFMRKGTQSLSPEAEIGLVGELTVLTALIACGLAPANCIEAWVGPLDAMQDFELGTGALEVKTTLSTSGFPAKIGSLEQLDDAIRQPLFLVGVRLRQTTEGQSLPAAVAALRLAIHGDAEAERRLCDRLIAVGFFDIHADRYPRQFAFTGMQTMRIGEGFPRLTKGSVPVGIAQAAYEIDLDKVESEVVPLDQALTLLGVL</sequence>
<organism evidence="1 2">
    <name type="scientific">Rhodanobacter lycopersici</name>
    <dbReference type="NCBI Taxonomy" id="3162487"/>
    <lineage>
        <taxon>Bacteria</taxon>
        <taxon>Pseudomonadati</taxon>
        <taxon>Pseudomonadota</taxon>
        <taxon>Gammaproteobacteria</taxon>
        <taxon>Lysobacterales</taxon>
        <taxon>Rhodanobacteraceae</taxon>
        <taxon>Rhodanobacter</taxon>
    </lineage>
</organism>
<gene>
    <name evidence="1" type="ORF">ABQJ54_00575</name>
</gene>
<dbReference type="EMBL" id="JBFOHK010000001">
    <property type="protein sequence ID" value="MEW9570236.1"/>
    <property type="molecule type" value="Genomic_DNA"/>
</dbReference>
<dbReference type="Pfam" id="PF14390">
    <property type="entry name" value="DUF4420"/>
    <property type="match status" value="1"/>
</dbReference>
<dbReference type="RefSeq" id="WP_367852336.1">
    <property type="nucleotide sequence ID" value="NZ_JBFOHK010000001.1"/>
</dbReference>
<evidence type="ECO:0000313" key="2">
    <source>
        <dbReference type="Proteomes" id="UP001556220"/>
    </source>
</evidence>
<dbReference type="Proteomes" id="UP001556220">
    <property type="component" value="Unassembled WGS sequence"/>
</dbReference>
<proteinExistence type="predicted"/>
<protein>
    <submittedName>
        <fullName evidence="1">PD-(D/E)XK motif protein</fullName>
    </submittedName>
</protein>
<evidence type="ECO:0000313" key="1">
    <source>
        <dbReference type="EMBL" id="MEW9570236.1"/>
    </source>
</evidence>
<dbReference type="InterPro" id="IPR025534">
    <property type="entry name" value="DUF4420"/>
</dbReference>
<reference evidence="1 2" key="1">
    <citation type="submission" date="2024-06" db="EMBL/GenBank/DDBJ databases">
        <authorList>
            <person name="Woo H."/>
        </authorList>
    </citation>
    <scope>NUCLEOTIDE SEQUENCE [LARGE SCALE GENOMIC DNA]</scope>
    <source>
        <strain evidence="1 2">Si-c</strain>
    </source>
</reference>
<name>A0ABV3Q9N2_9GAMM</name>
<comment type="caution">
    <text evidence="1">The sequence shown here is derived from an EMBL/GenBank/DDBJ whole genome shotgun (WGS) entry which is preliminary data.</text>
</comment>
<accession>A0ABV3Q9N2</accession>